<name>A0ABM7YJX7_9BURK</name>
<evidence type="ECO:0000256" key="3">
    <source>
        <dbReference type="SAM" id="SignalP"/>
    </source>
</evidence>
<evidence type="ECO:0000256" key="1">
    <source>
        <dbReference type="ARBA" id="ARBA00010062"/>
    </source>
</evidence>
<dbReference type="Pfam" id="PF13458">
    <property type="entry name" value="Peripla_BP_6"/>
    <property type="match status" value="1"/>
</dbReference>
<evidence type="ECO:0000313" key="6">
    <source>
        <dbReference type="Proteomes" id="UP001057498"/>
    </source>
</evidence>
<dbReference type="PANTHER" id="PTHR30483">
    <property type="entry name" value="LEUCINE-SPECIFIC-BINDING PROTEIN"/>
    <property type="match status" value="1"/>
</dbReference>
<dbReference type="EMBL" id="AP025730">
    <property type="protein sequence ID" value="BDI04669.1"/>
    <property type="molecule type" value="Genomic_DNA"/>
</dbReference>
<feature type="domain" description="Leucine-binding protein" evidence="4">
    <location>
        <begin position="31"/>
        <end position="367"/>
    </location>
</feature>
<dbReference type="PANTHER" id="PTHR30483:SF6">
    <property type="entry name" value="PERIPLASMIC BINDING PROTEIN OF ABC TRANSPORTER FOR NATURAL AMINO ACIDS"/>
    <property type="match status" value="1"/>
</dbReference>
<dbReference type="PROSITE" id="PS51257">
    <property type="entry name" value="PROKAR_LIPOPROTEIN"/>
    <property type="match status" value="1"/>
</dbReference>
<evidence type="ECO:0000259" key="4">
    <source>
        <dbReference type="Pfam" id="PF13458"/>
    </source>
</evidence>
<protein>
    <submittedName>
        <fullName evidence="5">Branched chain amino acid ABC transporter substrate-binding protein</fullName>
    </submittedName>
</protein>
<dbReference type="Proteomes" id="UP001057498">
    <property type="component" value="Chromosome"/>
</dbReference>
<evidence type="ECO:0000313" key="5">
    <source>
        <dbReference type="EMBL" id="BDI04669.1"/>
    </source>
</evidence>
<comment type="similarity">
    <text evidence="1">Belongs to the leucine-binding protein family.</text>
</comment>
<gene>
    <name evidence="5" type="ORF">CATMQ487_16390</name>
</gene>
<dbReference type="RefSeq" id="WP_251972773.1">
    <property type="nucleotide sequence ID" value="NZ_AP025730.1"/>
</dbReference>
<feature type="signal peptide" evidence="3">
    <location>
        <begin position="1"/>
        <end position="21"/>
    </location>
</feature>
<accession>A0ABM7YJX7</accession>
<proteinExistence type="inferred from homology"/>
<sequence>MHRRTLLCATLSGVASLGALALTGCGPQKPFQLGFIGGLSDRNSDNGQSGLNGVILAVEEFNRAGGAGGRMVELIQRDDAQNAGTAAKSARELVEAKAEAVIGPFTSGMAKVIVPITGAAGIFQVSPTITSMDFYGKDDNLFRINRTTRDNASDYAKVMLGRGQKAIAVAYDTRNRNFTESWLKEFRTAVTATGQKLAAEVPYESAADADFAGVVGKMLASQPDSLFFVSGALDVARLAQQARKQAPSLPIGASEWAATEQLIELGGQVVEGLLIVQNFDRDDTTPRFKEFSEAYFKRFQRKPGYSSVSAYDAATVVLTALKNRKSGESMKDAALRSGPYPGLQQTITFDANGDTPRKVFFTEIRDGRYVRI</sequence>
<reference evidence="5" key="1">
    <citation type="submission" date="2022-04" db="EMBL/GenBank/DDBJ databases">
        <title>Whole genome sequence of Sphaerotilus sp. FB-5.</title>
        <authorList>
            <person name="Takeda M."/>
            <person name="Narihara S."/>
            <person name="Akimoto M."/>
            <person name="Akimoto R."/>
            <person name="Nishiyashiki S."/>
            <person name="Murakami T."/>
        </authorList>
    </citation>
    <scope>NUCLEOTIDE SEQUENCE</scope>
    <source>
        <strain evidence="5">FB-5</strain>
    </source>
</reference>
<organism evidence="5 6">
    <name type="scientific">Sphaerotilus microaerophilus</name>
    <dbReference type="NCBI Taxonomy" id="2914710"/>
    <lineage>
        <taxon>Bacteria</taxon>
        <taxon>Pseudomonadati</taxon>
        <taxon>Pseudomonadota</taxon>
        <taxon>Betaproteobacteria</taxon>
        <taxon>Burkholderiales</taxon>
        <taxon>Sphaerotilaceae</taxon>
        <taxon>Sphaerotilus</taxon>
    </lineage>
</organism>
<evidence type="ECO:0000256" key="2">
    <source>
        <dbReference type="ARBA" id="ARBA00022729"/>
    </source>
</evidence>
<dbReference type="Gene3D" id="3.40.50.2300">
    <property type="match status" value="2"/>
</dbReference>
<keyword evidence="6" id="KW-1185">Reference proteome</keyword>
<dbReference type="SUPFAM" id="SSF53822">
    <property type="entry name" value="Periplasmic binding protein-like I"/>
    <property type="match status" value="1"/>
</dbReference>
<keyword evidence="2 3" id="KW-0732">Signal</keyword>
<dbReference type="InterPro" id="IPR051010">
    <property type="entry name" value="BCAA_transport"/>
</dbReference>
<dbReference type="InterPro" id="IPR028082">
    <property type="entry name" value="Peripla_BP_I"/>
</dbReference>
<feature type="chain" id="PRO_5045633130" evidence="3">
    <location>
        <begin position="22"/>
        <end position="372"/>
    </location>
</feature>
<dbReference type="InterPro" id="IPR028081">
    <property type="entry name" value="Leu-bd"/>
</dbReference>